<evidence type="ECO:0000313" key="3">
    <source>
        <dbReference type="Proteomes" id="UP000007431"/>
    </source>
</evidence>
<accession>D8Q5L0</accession>
<dbReference type="InParanoid" id="D8Q5L0"/>
<gene>
    <name evidence="2" type="ORF">SCHCODRAFT_109251</name>
</gene>
<organism evidence="3">
    <name type="scientific">Schizophyllum commune (strain H4-8 / FGSC 9210)</name>
    <name type="common">Split gill fungus</name>
    <dbReference type="NCBI Taxonomy" id="578458"/>
    <lineage>
        <taxon>Eukaryota</taxon>
        <taxon>Fungi</taxon>
        <taxon>Dikarya</taxon>
        <taxon>Basidiomycota</taxon>
        <taxon>Agaricomycotina</taxon>
        <taxon>Agaricomycetes</taxon>
        <taxon>Agaricomycetidae</taxon>
        <taxon>Agaricales</taxon>
        <taxon>Schizophyllaceae</taxon>
        <taxon>Schizophyllum</taxon>
    </lineage>
</organism>
<keyword evidence="3" id="KW-1185">Reference proteome</keyword>
<feature type="region of interest" description="Disordered" evidence="1">
    <location>
        <begin position="1"/>
        <end position="76"/>
    </location>
</feature>
<dbReference type="Proteomes" id="UP000007431">
    <property type="component" value="Unassembled WGS sequence"/>
</dbReference>
<dbReference type="HOGENOM" id="CLU_2655847_0_0_1"/>
<dbReference type="EMBL" id="GL377306">
    <property type="protein sequence ID" value="EFI96984.1"/>
    <property type="molecule type" value="Genomic_DNA"/>
</dbReference>
<sequence length="76" mass="8023">MYRPLHDASSPPPLIHPSPTSTLPPAHLPPSPQPREEHGELADTFPSFRRTPRSGSGRDESGGGGAETPPRIPPAA</sequence>
<dbReference type="VEuPathDB" id="FungiDB:SCHCODRAFT_02502688"/>
<evidence type="ECO:0000313" key="2">
    <source>
        <dbReference type="EMBL" id="EFI96984.1"/>
    </source>
</evidence>
<dbReference type="RefSeq" id="XP_003031887.1">
    <property type="nucleotide sequence ID" value="XM_003031841.1"/>
</dbReference>
<evidence type="ECO:0000256" key="1">
    <source>
        <dbReference type="SAM" id="MobiDB-lite"/>
    </source>
</evidence>
<proteinExistence type="predicted"/>
<feature type="non-terminal residue" evidence="2">
    <location>
        <position position="76"/>
    </location>
</feature>
<dbReference type="GeneID" id="9589969"/>
<protein>
    <submittedName>
        <fullName evidence="2">Expressed protein</fullName>
    </submittedName>
</protein>
<dbReference type="KEGG" id="scm:SCHCO_02502688"/>
<dbReference type="AlphaFoldDB" id="D8Q5L0"/>
<name>D8Q5L0_SCHCM</name>
<reference evidence="2 3" key="1">
    <citation type="journal article" date="2010" name="Nat. Biotechnol.">
        <title>Genome sequence of the model mushroom Schizophyllum commune.</title>
        <authorList>
            <person name="Ohm R.A."/>
            <person name="de Jong J.F."/>
            <person name="Lugones L.G."/>
            <person name="Aerts A."/>
            <person name="Kothe E."/>
            <person name="Stajich J.E."/>
            <person name="de Vries R.P."/>
            <person name="Record E."/>
            <person name="Levasseur A."/>
            <person name="Baker S.E."/>
            <person name="Bartholomew K.A."/>
            <person name="Coutinho P.M."/>
            <person name="Erdmann S."/>
            <person name="Fowler T.J."/>
            <person name="Gathman A.C."/>
            <person name="Lombard V."/>
            <person name="Henrissat B."/>
            <person name="Knabe N."/>
            <person name="Kuees U."/>
            <person name="Lilly W.W."/>
            <person name="Lindquist E."/>
            <person name="Lucas S."/>
            <person name="Magnuson J.K."/>
            <person name="Piumi F."/>
            <person name="Raudaskoski M."/>
            <person name="Salamov A."/>
            <person name="Schmutz J."/>
            <person name="Schwarze F.W.M.R."/>
            <person name="vanKuyk P.A."/>
            <person name="Horton J.S."/>
            <person name="Grigoriev I.V."/>
            <person name="Woesten H.A.B."/>
        </authorList>
    </citation>
    <scope>NUCLEOTIDE SEQUENCE [LARGE SCALE GENOMIC DNA]</scope>
    <source>
        <strain evidence="3">H4-8 / FGSC 9210</strain>
    </source>
</reference>